<evidence type="ECO:0000259" key="1">
    <source>
        <dbReference type="Pfam" id="PF04230"/>
    </source>
</evidence>
<name>A0A1Q8CN67_9PSEU</name>
<dbReference type="OrthoDB" id="3358948at2"/>
<evidence type="ECO:0000313" key="3">
    <source>
        <dbReference type="Proteomes" id="UP000185596"/>
    </source>
</evidence>
<evidence type="ECO:0000313" key="2">
    <source>
        <dbReference type="EMBL" id="OLF15800.1"/>
    </source>
</evidence>
<dbReference type="PANTHER" id="PTHR36836:SF1">
    <property type="entry name" value="COLANIC ACID BIOSYNTHESIS PROTEIN WCAK"/>
    <property type="match status" value="1"/>
</dbReference>
<dbReference type="AlphaFoldDB" id="A0A1Q8CN67"/>
<accession>A0A1Q8CN67</accession>
<gene>
    <name evidence="2" type="ORF">BU204_20045</name>
</gene>
<feature type="domain" description="Polysaccharide pyruvyl transferase" evidence="1">
    <location>
        <begin position="6"/>
        <end position="313"/>
    </location>
</feature>
<dbReference type="EMBL" id="MSIE01000037">
    <property type="protein sequence ID" value="OLF15800.1"/>
    <property type="molecule type" value="Genomic_DNA"/>
</dbReference>
<organism evidence="2 3">
    <name type="scientific">Actinophytocola xanthii</name>
    <dbReference type="NCBI Taxonomy" id="1912961"/>
    <lineage>
        <taxon>Bacteria</taxon>
        <taxon>Bacillati</taxon>
        <taxon>Actinomycetota</taxon>
        <taxon>Actinomycetes</taxon>
        <taxon>Pseudonocardiales</taxon>
        <taxon>Pseudonocardiaceae</taxon>
    </lineage>
</organism>
<reference evidence="2 3" key="1">
    <citation type="submission" date="2016-12" db="EMBL/GenBank/DDBJ databases">
        <title>The draft genome sequence of Actinophytocola sp. 11-183.</title>
        <authorList>
            <person name="Wang W."/>
            <person name="Yuan L."/>
        </authorList>
    </citation>
    <scope>NUCLEOTIDE SEQUENCE [LARGE SCALE GENOMIC DNA]</scope>
    <source>
        <strain evidence="2 3">11-183</strain>
    </source>
</reference>
<dbReference type="Proteomes" id="UP000185596">
    <property type="component" value="Unassembled WGS sequence"/>
</dbReference>
<dbReference type="SUPFAM" id="SSF53756">
    <property type="entry name" value="UDP-Glycosyltransferase/glycogen phosphorylase"/>
    <property type="match status" value="1"/>
</dbReference>
<sequence length="398" mass="43225">MFGGGNLGNDGCLEAVVAYLRERHPDAELACLCSGPEVVSARFGIRATPLYWYSERERRPVLPVRVGLKAVGKVRDALRLVRWVRRQDVVLVPGTGILENTLPLRPWGFPFSVFLLGLSGRLAGTKVAMINVGANTVEQRSLRSLFRWAARLVHYRSFRDQLSRDAVLAMGVGGADEVYPDLAFALPVPPAEAEPGTVGVGLMDFHGGTGERHRAEDIHTSYVEGMKQLVRRLLAEGRRVRLLTGDEPDQGVVAEIVEDVRARSDLDPSALVFEPVATVGELMAQIAGLDAVVATRYHNVLCSLKLAKPTVAVCYSAKGERLMAEMGLGEYCQDARAVDVDLLVEQLHEVERRAERIRPVLAERAAVNAAALDHQYEVLSSTLLGAPVPAAAPAGRAS</sequence>
<protein>
    <recommendedName>
        <fullName evidence="1">Polysaccharide pyruvyl transferase domain-containing protein</fullName>
    </recommendedName>
</protein>
<keyword evidence="3" id="KW-1185">Reference proteome</keyword>
<dbReference type="STRING" id="1912961.BU204_20045"/>
<dbReference type="PANTHER" id="PTHR36836">
    <property type="entry name" value="COLANIC ACID BIOSYNTHESIS PROTEIN WCAK"/>
    <property type="match status" value="1"/>
</dbReference>
<dbReference type="InterPro" id="IPR007345">
    <property type="entry name" value="Polysacch_pyruvyl_Trfase"/>
</dbReference>
<comment type="caution">
    <text evidence="2">The sequence shown here is derived from an EMBL/GenBank/DDBJ whole genome shotgun (WGS) entry which is preliminary data.</text>
</comment>
<dbReference type="Pfam" id="PF04230">
    <property type="entry name" value="PS_pyruv_trans"/>
    <property type="match status" value="1"/>
</dbReference>
<proteinExistence type="predicted"/>